<dbReference type="EMBL" id="JACJPY010000001">
    <property type="protein sequence ID" value="MBD2148639.1"/>
    <property type="molecule type" value="Genomic_DNA"/>
</dbReference>
<dbReference type="Gene3D" id="1.10.1220.10">
    <property type="entry name" value="Met repressor-like"/>
    <property type="match status" value="1"/>
</dbReference>
<dbReference type="InterPro" id="IPR013321">
    <property type="entry name" value="Arc_rbn_hlx_hlx"/>
</dbReference>
<gene>
    <name evidence="2" type="ORF">H6F44_00625</name>
</gene>
<dbReference type="InterPro" id="IPR010985">
    <property type="entry name" value="Ribbon_hlx_hlx"/>
</dbReference>
<evidence type="ECO:0000313" key="2">
    <source>
        <dbReference type="EMBL" id="MBD2148639.1"/>
    </source>
</evidence>
<reference evidence="2 3" key="1">
    <citation type="journal article" date="2015" name="ISME J.">
        <title>Draft Genome Sequence of Streptomyces incarnatus NRRL8089, which Produces the Nucleoside Antibiotic Sinefungin.</title>
        <authorList>
            <person name="Oshima K."/>
            <person name="Hattori M."/>
            <person name="Shimizu H."/>
            <person name="Fukuda K."/>
            <person name="Nemoto M."/>
            <person name="Inagaki K."/>
            <person name="Tamura T."/>
        </authorList>
    </citation>
    <scope>NUCLEOTIDE SEQUENCE [LARGE SCALE GENOMIC DNA]</scope>
    <source>
        <strain evidence="2 3">FACHB-1277</strain>
    </source>
</reference>
<name>A0A926Z6E7_9CYAN</name>
<protein>
    <submittedName>
        <fullName evidence="2">Plasmid stabilization protein</fullName>
    </submittedName>
</protein>
<dbReference type="RefSeq" id="WP_190348976.1">
    <property type="nucleotide sequence ID" value="NZ_JACJPY010000001.1"/>
</dbReference>
<dbReference type="InterPro" id="IPR053853">
    <property type="entry name" value="FitA-like_RHH"/>
</dbReference>
<comment type="caution">
    <text evidence="2">The sequence shown here is derived from an EMBL/GenBank/DDBJ whole genome shotgun (WGS) entry which is preliminary data.</text>
</comment>
<keyword evidence="3" id="KW-1185">Reference proteome</keyword>
<evidence type="ECO:0000313" key="3">
    <source>
        <dbReference type="Proteomes" id="UP000631421"/>
    </source>
</evidence>
<dbReference type="GO" id="GO:0006355">
    <property type="term" value="P:regulation of DNA-templated transcription"/>
    <property type="evidence" value="ECO:0007669"/>
    <property type="project" value="InterPro"/>
</dbReference>
<dbReference type="Proteomes" id="UP000631421">
    <property type="component" value="Unassembled WGS sequence"/>
</dbReference>
<dbReference type="SUPFAM" id="SSF47598">
    <property type="entry name" value="Ribbon-helix-helix"/>
    <property type="match status" value="1"/>
</dbReference>
<evidence type="ECO:0000259" key="1">
    <source>
        <dbReference type="Pfam" id="PF22513"/>
    </source>
</evidence>
<proteinExistence type="predicted"/>
<feature type="domain" description="Antitoxin FitA-like ribbon-helix-helix" evidence="1">
    <location>
        <begin position="2"/>
        <end position="39"/>
    </location>
</feature>
<dbReference type="AlphaFoldDB" id="A0A926Z6E7"/>
<accession>A0A926Z6E7</accession>
<organism evidence="2 3">
    <name type="scientific">Pseudanabaena cinerea FACHB-1277</name>
    <dbReference type="NCBI Taxonomy" id="2949581"/>
    <lineage>
        <taxon>Bacteria</taxon>
        <taxon>Bacillati</taxon>
        <taxon>Cyanobacteriota</taxon>
        <taxon>Cyanophyceae</taxon>
        <taxon>Pseudanabaenales</taxon>
        <taxon>Pseudanabaenaceae</taxon>
        <taxon>Pseudanabaena</taxon>
        <taxon>Pseudanabaena cinerea</taxon>
    </lineage>
</organism>
<sequence>MANITIRNLDDALKAKLRIRAARLGRSMEEEVRVILKNVLAQEDNPQSLGESIHQRFANLGGFDLPSIEREPIRDPNLFEPLFEDS</sequence>
<dbReference type="Pfam" id="PF22513">
    <property type="entry name" value="FitA-like_RHH"/>
    <property type="match status" value="1"/>
</dbReference>